<dbReference type="EMBL" id="MN740508">
    <property type="protein sequence ID" value="QHU30444.1"/>
    <property type="molecule type" value="Genomic_DNA"/>
</dbReference>
<sequence>MEQKEIVYLNEDPGFDKIMEITGGYFTTLHLQDGGTIFLREDGEYTCKINKTATELFKINIYGRIVIINSSLHDSE</sequence>
<proteinExistence type="predicted"/>
<name>A0A6C0LLL3_9ZZZZ</name>
<reference evidence="1" key="1">
    <citation type="journal article" date="2020" name="Nature">
        <title>Giant virus diversity and host interactions through global metagenomics.</title>
        <authorList>
            <person name="Schulz F."/>
            <person name="Roux S."/>
            <person name="Paez-Espino D."/>
            <person name="Jungbluth S."/>
            <person name="Walsh D.A."/>
            <person name="Denef V.J."/>
            <person name="McMahon K.D."/>
            <person name="Konstantinidis K.T."/>
            <person name="Eloe-Fadrosh E.A."/>
            <person name="Kyrpides N.C."/>
            <person name="Woyke T."/>
        </authorList>
    </citation>
    <scope>NUCLEOTIDE SEQUENCE</scope>
    <source>
        <strain evidence="1">GVMAG-M-3300027833-11</strain>
    </source>
</reference>
<dbReference type="AlphaFoldDB" id="A0A6C0LLL3"/>
<organism evidence="1">
    <name type="scientific">viral metagenome</name>
    <dbReference type="NCBI Taxonomy" id="1070528"/>
    <lineage>
        <taxon>unclassified sequences</taxon>
        <taxon>metagenomes</taxon>
        <taxon>organismal metagenomes</taxon>
    </lineage>
</organism>
<evidence type="ECO:0000313" key="1">
    <source>
        <dbReference type="EMBL" id="QHU30444.1"/>
    </source>
</evidence>
<accession>A0A6C0LLL3</accession>
<protein>
    <submittedName>
        <fullName evidence="1">Uncharacterized protein</fullName>
    </submittedName>
</protein>